<feature type="compositionally biased region" description="Low complexity" evidence="1">
    <location>
        <begin position="330"/>
        <end position="347"/>
    </location>
</feature>
<organism evidence="3">
    <name type="scientific">Naegleria gruberi</name>
    <name type="common">Amoeba</name>
    <dbReference type="NCBI Taxonomy" id="5762"/>
    <lineage>
        <taxon>Eukaryota</taxon>
        <taxon>Discoba</taxon>
        <taxon>Heterolobosea</taxon>
        <taxon>Tetramitia</taxon>
        <taxon>Eutetramitia</taxon>
        <taxon>Vahlkampfiidae</taxon>
        <taxon>Naegleria</taxon>
    </lineage>
</organism>
<dbReference type="STRING" id="5762.D2VDG5"/>
<dbReference type="RefSeq" id="XP_002677974.1">
    <property type="nucleotide sequence ID" value="XM_002677928.1"/>
</dbReference>
<dbReference type="GeneID" id="8850361"/>
<dbReference type="Proteomes" id="UP000006671">
    <property type="component" value="Unassembled WGS sequence"/>
</dbReference>
<dbReference type="OrthoDB" id="2133332at2759"/>
<evidence type="ECO:0000313" key="2">
    <source>
        <dbReference type="EMBL" id="EFC45230.1"/>
    </source>
</evidence>
<sequence>MNGQYYYQPNNNYNSHARMMNRQGSSSLHNYQSSSASSEQPVFGERAFLFMWALLSNTRDWFVEYAKDVFNAITQNYDVSSLKDMKERKRKKKAYFQRLRHQMGYFTPDKKKKQQESSYNTSPLEGLESTLDSLTKMEDLEQQLMMLKEQIAIVSKNEQSSSLRKTVARNTVEKRVKSSIQQQATNIPPPPPISNIPQPPPMMMIPGGAAAAGVPPPPLLSIPTVPIVLTKPKFTIVKKDDNEQPKAEPLHQQPMSISDLIKKAGSVKLRPIQKSPGGTPMKKNPNAFQGELFAAIKNKFSSVHNLQRQDDAESDVESSSSFTCSPIRKPVPLSKVVASPKVSPKVVNKQLSTPNDMDKENMSPNTKFQQARKNIAKLFENK</sequence>
<dbReference type="VEuPathDB" id="AmoebaDB:NAEGRDRAFT_66834"/>
<dbReference type="EMBL" id="GG738864">
    <property type="protein sequence ID" value="EFC45230.1"/>
    <property type="molecule type" value="Genomic_DNA"/>
</dbReference>
<feature type="region of interest" description="Disordered" evidence="1">
    <location>
        <begin position="306"/>
        <end position="366"/>
    </location>
</feature>
<protein>
    <submittedName>
        <fullName evidence="2">Predicted protein</fullName>
    </submittedName>
</protein>
<dbReference type="PANTHER" id="PTHR14215">
    <property type="entry name" value="PROTEIN OF UNKNOWN FUNCTION DUF729"/>
    <property type="match status" value="1"/>
</dbReference>
<proteinExistence type="predicted"/>
<name>D2VDG5_NAEGR</name>
<feature type="region of interest" description="Disordered" evidence="1">
    <location>
        <begin position="106"/>
        <end position="126"/>
    </location>
</feature>
<keyword evidence="3" id="KW-1185">Reference proteome</keyword>
<evidence type="ECO:0000256" key="1">
    <source>
        <dbReference type="SAM" id="MobiDB-lite"/>
    </source>
</evidence>
<evidence type="ECO:0000313" key="3">
    <source>
        <dbReference type="Proteomes" id="UP000006671"/>
    </source>
</evidence>
<dbReference type="OMA" id="QMGYFTP"/>
<dbReference type="AlphaFoldDB" id="D2VDG5"/>
<dbReference type="PANTHER" id="PTHR14215:SF0">
    <property type="entry name" value="WH2 DOMAIN-CONTAINING PROTEIN"/>
    <property type="match status" value="1"/>
</dbReference>
<accession>D2VDG5</accession>
<dbReference type="InParanoid" id="D2VDG5"/>
<dbReference type="KEGG" id="ngr:NAEGRDRAFT_66834"/>
<reference evidence="2 3" key="1">
    <citation type="journal article" date="2010" name="Cell">
        <title>The genome of Naegleria gruberi illuminates early eukaryotic versatility.</title>
        <authorList>
            <person name="Fritz-Laylin L.K."/>
            <person name="Prochnik S.E."/>
            <person name="Ginger M.L."/>
            <person name="Dacks J.B."/>
            <person name="Carpenter M.L."/>
            <person name="Field M.C."/>
            <person name="Kuo A."/>
            <person name="Paredez A."/>
            <person name="Chapman J."/>
            <person name="Pham J."/>
            <person name="Shu S."/>
            <person name="Neupane R."/>
            <person name="Cipriano M."/>
            <person name="Mancuso J."/>
            <person name="Tu H."/>
            <person name="Salamov A."/>
            <person name="Lindquist E."/>
            <person name="Shapiro H."/>
            <person name="Lucas S."/>
            <person name="Grigoriev I.V."/>
            <person name="Cande W.Z."/>
            <person name="Fulton C."/>
            <person name="Rokhsar D.S."/>
            <person name="Dawson S.C."/>
        </authorList>
    </citation>
    <scope>NUCLEOTIDE SEQUENCE [LARGE SCALE GENOMIC DNA]</scope>
    <source>
        <strain evidence="2 3">NEG-M</strain>
    </source>
</reference>
<gene>
    <name evidence="2" type="ORF">NAEGRDRAFT_66834</name>
</gene>
<dbReference type="InterPro" id="IPR007972">
    <property type="entry name" value="Mtfr1"/>
</dbReference>